<reference evidence="1" key="1">
    <citation type="submission" date="2020-02" db="EMBL/GenBank/DDBJ databases">
        <authorList>
            <person name="Scholz U."/>
            <person name="Mascher M."/>
            <person name="Fiebig A."/>
        </authorList>
    </citation>
    <scope>NUCLEOTIDE SEQUENCE</scope>
</reference>
<accession>A0A7I8K645</accession>
<protein>
    <submittedName>
        <fullName evidence="1">Uncharacterized protein</fullName>
    </submittedName>
</protein>
<dbReference type="AlphaFoldDB" id="A0A7I8K645"/>
<proteinExistence type="predicted"/>
<gene>
    <name evidence="1" type="ORF">SI8410_02003228</name>
</gene>
<name>A0A7I8K645_SPIIN</name>
<keyword evidence="2" id="KW-1185">Reference proteome</keyword>
<dbReference type="Proteomes" id="UP000663760">
    <property type="component" value="Chromosome 2"/>
</dbReference>
<evidence type="ECO:0000313" key="2">
    <source>
        <dbReference type="Proteomes" id="UP000663760"/>
    </source>
</evidence>
<dbReference type="EMBL" id="LR746265">
    <property type="protein sequence ID" value="CAA7392038.1"/>
    <property type="molecule type" value="Genomic_DNA"/>
</dbReference>
<organism evidence="1 2">
    <name type="scientific">Spirodela intermedia</name>
    <name type="common">Intermediate duckweed</name>
    <dbReference type="NCBI Taxonomy" id="51605"/>
    <lineage>
        <taxon>Eukaryota</taxon>
        <taxon>Viridiplantae</taxon>
        <taxon>Streptophyta</taxon>
        <taxon>Embryophyta</taxon>
        <taxon>Tracheophyta</taxon>
        <taxon>Spermatophyta</taxon>
        <taxon>Magnoliopsida</taxon>
        <taxon>Liliopsida</taxon>
        <taxon>Araceae</taxon>
        <taxon>Lemnoideae</taxon>
        <taxon>Spirodela</taxon>
    </lineage>
</organism>
<sequence length="73" mass="7242">MGGWLLPGGVGIGVRGAEGGGIGGVAEEVGEGLLPDGEVVLLDDLGPAEAAGEGLDLGMRQREQWAMSKARVG</sequence>
<evidence type="ECO:0000313" key="1">
    <source>
        <dbReference type="EMBL" id="CAA7392038.1"/>
    </source>
</evidence>